<dbReference type="EC" id="2.7.7.49" evidence="1"/>
<dbReference type="GO" id="GO:0015074">
    <property type="term" value="P:DNA integration"/>
    <property type="evidence" value="ECO:0007669"/>
    <property type="project" value="InterPro"/>
</dbReference>
<dbReference type="InterPro" id="IPR001995">
    <property type="entry name" value="Peptidase_A2_cat"/>
</dbReference>
<dbReference type="GO" id="GO:0004519">
    <property type="term" value="F:endonuclease activity"/>
    <property type="evidence" value="ECO:0007669"/>
    <property type="project" value="UniProtKB-KW"/>
</dbReference>
<dbReference type="Gene3D" id="1.10.340.70">
    <property type="match status" value="1"/>
</dbReference>
<dbReference type="InterPro" id="IPR041373">
    <property type="entry name" value="RT_RNaseH"/>
</dbReference>
<evidence type="ECO:0000259" key="10">
    <source>
        <dbReference type="PROSITE" id="PS50878"/>
    </source>
</evidence>
<keyword evidence="6" id="KW-0378">Hydrolase</keyword>
<dbReference type="Pfam" id="PF00078">
    <property type="entry name" value="RVT_1"/>
    <property type="match status" value="1"/>
</dbReference>
<dbReference type="SUPFAM" id="SSF53098">
    <property type="entry name" value="Ribonuclease H-like"/>
    <property type="match status" value="1"/>
</dbReference>
<dbReference type="InterPro" id="IPR043502">
    <property type="entry name" value="DNA/RNA_pol_sf"/>
</dbReference>
<feature type="compositionally biased region" description="Low complexity" evidence="8">
    <location>
        <begin position="457"/>
        <end position="468"/>
    </location>
</feature>
<dbReference type="FunFam" id="3.30.420.10:FF:000032">
    <property type="entry name" value="Retrovirus-related Pol polyprotein from transposon 297-like Protein"/>
    <property type="match status" value="1"/>
</dbReference>
<dbReference type="GO" id="GO:0003676">
    <property type="term" value="F:nucleic acid binding"/>
    <property type="evidence" value="ECO:0007669"/>
    <property type="project" value="InterPro"/>
</dbReference>
<dbReference type="PROSITE" id="PS50878">
    <property type="entry name" value="RT_POL"/>
    <property type="match status" value="1"/>
</dbReference>
<dbReference type="InterPro" id="IPR021109">
    <property type="entry name" value="Peptidase_aspartic_dom_sf"/>
</dbReference>
<dbReference type="InterPro" id="IPR043128">
    <property type="entry name" value="Rev_trsase/Diguanyl_cyclase"/>
</dbReference>
<dbReference type="Pfam" id="PF17917">
    <property type="entry name" value="RT_RNaseH"/>
    <property type="match status" value="1"/>
</dbReference>
<dbReference type="Gene3D" id="3.30.70.270">
    <property type="match status" value="2"/>
</dbReference>
<dbReference type="GO" id="GO:0042575">
    <property type="term" value="C:DNA polymerase complex"/>
    <property type="evidence" value="ECO:0007669"/>
    <property type="project" value="UniProtKB-ARBA"/>
</dbReference>
<dbReference type="GO" id="GO:0003964">
    <property type="term" value="F:RNA-directed DNA polymerase activity"/>
    <property type="evidence" value="ECO:0007669"/>
    <property type="project" value="UniProtKB-KW"/>
</dbReference>
<reference evidence="13" key="1">
    <citation type="submission" date="2010-08" db="EMBL/GenBank/DDBJ databases">
        <authorList>
            <consortium name="Caenorhabditis japonica Sequencing Consortium"/>
            <person name="Wilson R.K."/>
        </authorList>
    </citation>
    <scope>NUCLEOTIDE SEQUENCE [LARGE SCALE GENOMIC DNA]</scope>
    <source>
        <strain evidence="13">DF5081</strain>
    </source>
</reference>
<evidence type="ECO:0000259" key="9">
    <source>
        <dbReference type="PROSITE" id="PS50175"/>
    </source>
</evidence>
<sequence length="1926" mass="217473">MEHQVHLSCDAVSDKASITTMRNAVCKDLHATHERISDVFGRIQVRIEKLEKERASSAFTDVLPRAELNIHPETHPVKSLADSDSAKLQKLTISKQPRGNSVSPLGEQVNPRFPDKAEIAAPFSGKARRNPVANTEESMIEKESGANKTPARVVAVRSQSSGKAPANPEEDIIVASQSNAAAERDAHHPSVNVIAQSDCQQAAAATNKRGNTRSSSPNSRITRAVSASQQPRVNVFAMKSAATVPIFSGTSKENFHAFVRNFKDHVRLTNEPDDREVRNHLLTVLADFARDTAEEALDRNPDASSDDVIDALRAQYEDQYSTQNRLDAIKACFQYAQEPVQDYYHRIRKLMREAQTGTNRTEVTQVAKEAFRIGLQSDIRFYVTTARSTEFDQIYKDAIFFEKALQDKERKDRADTAVVTSHPRTAEVFAQAALRHQKLYYNSDDKVSYYPAANAFNQRTGNTNRQNQPGRGFSSNQNFNRRYDQNRTRSNNCWYCRISGHSRQDCRKREADMAQGIFRNKIDKPLNTPIRPHPSRNFELRRSPINPVENHQQPAVRMLQTTCESHRQPILLDPQEAQARFEKQNRTIKMQANKMNDFKWRLESYQMGTSPRNSPLPRVNVTTTSETVSSQTTPTAATVRQVSESFITAQVPIRANGHPCHALIDTGANITVTSDVAKETFCNTPLEPPKSSTALGLGGNAVNMVGAAVIKFQIGPFKVDHLTHFTEGRCTPAGPTDYTFIIGNDVLSQLPKFVFDYANARFIIGGAILPMGNQQERDSRPGNYRLYLGENTTFPAESEQRVKGILNKKLINHDMVVHQQSDLFDRLGLSITPTVFRSQNALLLVTNPTRTDITVPARATIANVGRIHTAPDGSLHCSDTASDEAFPNIATTDSRLQPLDPDFKIDFNSIQCKEEERRQLKQLCEDYADVLSRNPYDLGSSKTDPVHIYTTSEVPVKSRPYRVPVKYQAELEQHINALIRSERITESNTPWTSPIVLVKKKSGALRVCLDFRRLNDITIPDNFPLPRIDAILEKVGGARYFSSLDMANGYLQLRLDAESSYKCGFITETKVFAYTHLPFGLKSAASYFQRALKTVLANMDRDVLVYIDDILIYSQDFGQHIATLRNVFDRFRQFNLKVSPKKCEFLKKAITFLGHTITESNYTPNEANVKSIAEMSTPKNLAEIRRFVGMVGFFRKFLPNLATVAEPLTRLNRKNEKFRWETPQQEAFDTLREALLDKPILAFPDYENPFHLFCDASAVGLGAALMQAETEEEKHFKAIAYTSRTLADSETRWPAIQVELLSIIFALRHFRPYICLSKIILHSDHRPLSYLLSKHKVNDNLARWLIELQQYDIKIVHIDGKKNTVADYLSRMQGESQPKEAELEDIVSFPICMANTTYEHVPPTVLKISGMNSIDINEEQRKDPVLVSVRALIEKRPTPCIDLPSEWKHYLKFVKISKRGTLVINFPGTPGLAEDKTIVPGALQELVITGHHASLLGGGHFHWRPTMHKTQKKFFWPGMRTSIIQHCLRCQQCQLRRSKPPAQREQQLVVPTNYVFQRVGIDLTGPLPVTAQGNRYYMNAICWFTRYVISIPLPDTRADTCARALLNHVVLKYGAMSELISDGASGFTSTAFEHFCALLEIQHHTAIPHHSRGNGATERTFRTFHNSMAKYVNNKHNDWEDHLQAVAFAYNTAQHSTTGESPFYLMYGRDPVFPIEKIIHPEPGNDATQDPHEWKHHLTTTIQQAWRDAADHTEIAQGRYNNTANLGARPIDVKSGDLVVMRNFKSKVGLSRKLVMPWEGLYRITSLERPFAYIVECRRPTKPPRKVHLDQIKKFLETSTSTRPSHQQVDLSPAQLPPIARSATPMRTSGNIVASPSQNGPYTRAMPSSASRQPLPPPLVTGTAVNHDDTPYVLRKTRRKPVRYRD</sequence>
<accession>A0A8R1IDP5</accession>
<dbReference type="InterPro" id="IPR001584">
    <property type="entry name" value="Integrase_cat-core"/>
</dbReference>
<dbReference type="PROSITE" id="PS50994">
    <property type="entry name" value="INTEGRASE"/>
    <property type="match status" value="1"/>
</dbReference>
<keyword evidence="2" id="KW-0808">Transferase</keyword>
<dbReference type="PANTHER" id="PTHR37984">
    <property type="entry name" value="PROTEIN CBG26694"/>
    <property type="match status" value="1"/>
</dbReference>
<dbReference type="SUPFAM" id="SSF56672">
    <property type="entry name" value="DNA/RNA polymerases"/>
    <property type="match status" value="1"/>
</dbReference>
<protein>
    <recommendedName>
        <fullName evidence="1">RNA-directed DNA polymerase</fullName>
        <ecNumber evidence="1">2.7.7.49</ecNumber>
    </recommendedName>
</protein>
<feature type="region of interest" description="Disordered" evidence="8">
    <location>
        <begin position="92"/>
        <end position="152"/>
    </location>
</feature>
<dbReference type="Proteomes" id="UP000005237">
    <property type="component" value="Unassembled WGS sequence"/>
</dbReference>
<evidence type="ECO:0000259" key="11">
    <source>
        <dbReference type="PROSITE" id="PS50994"/>
    </source>
</evidence>
<dbReference type="CDD" id="cd09274">
    <property type="entry name" value="RNase_HI_RT_Ty3"/>
    <property type="match status" value="1"/>
</dbReference>
<dbReference type="FunFam" id="3.30.70.270:FF:000026">
    <property type="entry name" value="Transposon Ty3-G Gag-Pol polyprotein"/>
    <property type="match status" value="1"/>
</dbReference>
<dbReference type="Pfam" id="PF00665">
    <property type="entry name" value="rve"/>
    <property type="match status" value="1"/>
</dbReference>
<feature type="domain" description="Peptidase A2" evidence="9">
    <location>
        <begin position="660"/>
        <end position="699"/>
    </location>
</feature>
<feature type="domain" description="Integrase catalytic" evidence="11">
    <location>
        <begin position="1547"/>
        <end position="1710"/>
    </location>
</feature>
<proteinExistence type="predicted"/>
<keyword evidence="13" id="KW-1185">Reference proteome</keyword>
<evidence type="ECO:0000256" key="8">
    <source>
        <dbReference type="SAM" id="MobiDB-lite"/>
    </source>
</evidence>
<dbReference type="CDD" id="cd01647">
    <property type="entry name" value="RT_LTR"/>
    <property type="match status" value="1"/>
</dbReference>
<dbReference type="PROSITE" id="PS50175">
    <property type="entry name" value="ASP_PROT_RETROV"/>
    <property type="match status" value="1"/>
</dbReference>
<reference evidence="12" key="2">
    <citation type="submission" date="2022-06" db="UniProtKB">
        <authorList>
            <consortium name="EnsemblMetazoa"/>
        </authorList>
    </citation>
    <scope>IDENTIFICATION</scope>
    <source>
        <strain evidence="12">DF5081</strain>
    </source>
</reference>
<dbReference type="InterPro" id="IPR050951">
    <property type="entry name" value="Retrovirus_Pol_polyprotein"/>
</dbReference>
<dbReference type="SUPFAM" id="SSF50630">
    <property type="entry name" value="Acid proteases"/>
    <property type="match status" value="1"/>
</dbReference>
<feature type="compositionally biased region" description="Polar residues" evidence="8">
    <location>
        <begin position="1865"/>
        <end position="1892"/>
    </location>
</feature>
<dbReference type="Gene3D" id="2.40.70.10">
    <property type="entry name" value="Acid Proteases"/>
    <property type="match status" value="1"/>
</dbReference>
<dbReference type="PANTHER" id="PTHR37984:SF5">
    <property type="entry name" value="PROTEIN NYNRIN-LIKE"/>
    <property type="match status" value="1"/>
</dbReference>
<dbReference type="InterPro" id="IPR036397">
    <property type="entry name" value="RNaseH_sf"/>
</dbReference>
<dbReference type="Gene3D" id="3.10.10.10">
    <property type="entry name" value="HIV Type 1 Reverse Transcriptase, subunit A, domain 1"/>
    <property type="match status" value="1"/>
</dbReference>
<evidence type="ECO:0000256" key="6">
    <source>
        <dbReference type="ARBA" id="ARBA00022801"/>
    </source>
</evidence>
<keyword evidence="7" id="KW-0695">RNA-directed DNA polymerase</keyword>
<dbReference type="Gene3D" id="3.10.20.370">
    <property type="match status" value="1"/>
</dbReference>
<organism evidence="12 13">
    <name type="scientific">Caenorhabditis japonica</name>
    <dbReference type="NCBI Taxonomy" id="281687"/>
    <lineage>
        <taxon>Eukaryota</taxon>
        <taxon>Metazoa</taxon>
        <taxon>Ecdysozoa</taxon>
        <taxon>Nematoda</taxon>
        <taxon>Chromadorea</taxon>
        <taxon>Rhabditida</taxon>
        <taxon>Rhabditina</taxon>
        <taxon>Rhabditomorpha</taxon>
        <taxon>Rhabditoidea</taxon>
        <taxon>Rhabditidae</taxon>
        <taxon>Peloderinae</taxon>
        <taxon>Caenorhabditis</taxon>
    </lineage>
</organism>
<feature type="region of interest" description="Disordered" evidence="8">
    <location>
        <begin position="202"/>
        <end position="226"/>
    </location>
</feature>
<evidence type="ECO:0000256" key="7">
    <source>
        <dbReference type="ARBA" id="ARBA00022918"/>
    </source>
</evidence>
<dbReference type="InterPro" id="IPR000477">
    <property type="entry name" value="RT_dom"/>
</dbReference>
<dbReference type="EnsemblMetazoa" id="CJA34033.1">
    <property type="protein sequence ID" value="CJA34033.1"/>
    <property type="gene ID" value="WBGene00209880"/>
</dbReference>
<dbReference type="Pfam" id="PF17921">
    <property type="entry name" value="Integrase_H2C2"/>
    <property type="match status" value="1"/>
</dbReference>
<feature type="domain" description="Reverse transcriptase" evidence="10">
    <location>
        <begin position="979"/>
        <end position="1157"/>
    </location>
</feature>
<evidence type="ECO:0000256" key="5">
    <source>
        <dbReference type="ARBA" id="ARBA00022759"/>
    </source>
</evidence>
<dbReference type="InterPro" id="IPR041588">
    <property type="entry name" value="Integrase_H2C2"/>
</dbReference>
<evidence type="ECO:0000256" key="4">
    <source>
        <dbReference type="ARBA" id="ARBA00022722"/>
    </source>
</evidence>
<dbReference type="Gene3D" id="3.30.420.10">
    <property type="entry name" value="Ribonuclease H-like superfamily/Ribonuclease H"/>
    <property type="match status" value="1"/>
</dbReference>
<dbReference type="CDD" id="cd00303">
    <property type="entry name" value="retropepsin_like"/>
    <property type="match status" value="1"/>
</dbReference>
<feature type="region of interest" description="Disordered" evidence="8">
    <location>
        <begin position="1862"/>
        <end position="1911"/>
    </location>
</feature>
<feature type="compositionally biased region" description="Polar residues" evidence="8">
    <location>
        <begin position="92"/>
        <end position="103"/>
    </location>
</feature>
<evidence type="ECO:0000313" key="12">
    <source>
        <dbReference type="EnsemblMetazoa" id="CJA34033.1"/>
    </source>
</evidence>
<evidence type="ECO:0000313" key="13">
    <source>
        <dbReference type="Proteomes" id="UP000005237"/>
    </source>
</evidence>
<evidence type="ECO:0000256" key="1">
    <source>
        <dbReference type="ARBA" id="ARBA00012493"/>
    </source>
</evidence>
<name>A0A8R1IDP5_CAEJA</name>
<evidence type="ECO:0000256" key="3">
    <source>
        <dbReference type="ARBA" id="ARBA00022695"/>
    </source>
</evidence>
<dbReference type="GO" id="GO:0006508">
    <property type="term" value="P:proteolysis"/>
    <property type="evidence" value="ECO:0007669"/>
    <property type="project" value="InterPro"/>
</dbReference>
<feature type="region of interest" description="Disordered" evidence="8">
    <location>
        <begin position="457"/>
        <end position="484"/>
    </location>
</feature>
<keyword evidence="4" id="KW-0540">Nuclease</keyword>
<keyword evidence="5" id="KW-0255">Endonuclease</keyword>
<dbReference type="GO" id="GO:0004190">
    <property type="term" value="F:aspartic-type endopeptidase activity"/>
    <property type="evidence" value="ECO:0007669"/>
    <property type="project" value="InterPro"/>
</dbReference>
<dbReference type="InterPro" id="IPR012337">
    <property type="entry name" value="RNaseH-like_sf"/>
</dbReference>
<keyword evidence="3" id="KW-0548">Nucleotidyltransferase</keyword>
<evidence type="ECO:0000256" key="2">
    <source>
        <dbReference type="ARBA" id="ARBA00022679"/>
    </source>
</evidence>